<proteinExistence type="predicted"/>
<dbReference type="SUPFAM" id="SSF144000">
    <property type="entry name" value="Oxysterol-binding protein-like"/>
    <property type="match status" value="1"/>
</dbReference>
<dbReference type="PANTHER" id="PTHR10972:SF148">
    <property type="entry name" value="OXYSTEROL-BINDING PROTEIN 9"/>
    <property type="match status" value="1"/>
</dbReference>
<dbReference type="Gene3D" id="3.80.10.10">
    <property type="entry name" value="Ribonuclease Inhibitor"/>
    <property type="match status" value="1"/>
</dbReference>
<evidence type="ECO:0000313" key="1">
    <source>
        <dbReference type="EMBL" id="RHZ06179.1"/>
    </source>
</evidence>
<dbReference type="Proteomes" id="UP000286510">
    <property type="component" value="Unassembled WGS sequence"/>
</dbReference>
<reference evidence="1 2" key="1">
    <citation type="submission" date="2018-08" db="EMBL/GenBank/DDBJ databases">
        <title>Aphanomyces genome sequencing and annotation.</title>
        <authorList>
            <person name="Minardi D."/>
            <person name="Oidtmann B."/>
            <person name="Van Der Giezen M."/>
            <person name="Studholme D.J."/>
        </authorList>
    </citation>
    <scope>NUCLEOTIDE SEQUENCE [LARGE SCALE GENOMIC DNA]</scope>
    <source>
        <strain evidence="1 2">FDL457</strain>
    </source>
</reference>
<dbReference type="GO" id="GO:0005829">
    <property type="term" value="C:cytosol"/>
    <property type="evidence" value="ECO:0007669"/>
    <property type="project" value="TreeGrafter"/>
</dbReference>
<dbReference type="AlphaFoldDB" id="A0A3R7BXD4"/>
<comment type="caution">
    <text evidence="1">The sequence shown here is derived from an EMBL/GenBank/DDBJ whole genome shotgun (WGS) entry which is preliminary data.</text>
</comment>
<evidence type="ECO:0000313" key="2">
    <source>
        <dbReference type="Proteomes" id="UP000286510"/>
    </source>
</evidence>
<gene>
    <name evidence="1" type="ORF">DYB26_005568</name>
</gene>
<dbReference type="GO" id="GO:0032934">
    <property type="term" value="F:sterol binding"/>
    <property type="evidence" value="ECO:0007669"/>
    <property type="project" value="TreeGrafter"/>
</dbReference>
<dbReference type="PANTHER" id="PTHR10972">
    <property type="entry name" value="OXYSTEROL-BINDING PROTEIN-RELATED"/>
    <property type="match status" value="1"/>
</dbReference>
<sequence>MLDRLVDFYMYAPNYLSAASDATDAVERFKLTMAFAVAGWHHAMGCAKPFNPIVGETLQAAFVDGATVHCEQAASSPLPISYAQVVHPKYAVWSRAVVNVAMHTNTFTQMQNGPVVVAFPDGGRVELALPSMRVSGLLWGDRVLDLVGSITFRDEANDLVCDLKLNFDEHKGLFASNKAPTDCFRGTIMQHGDSVCDVTGSWLDELRAGDHVLWSFERDACAPLVRVPDDQVLPSDSRHRPDLRALATYDLDEAQDRKFQVEKLQRSDRAFRKDGRRPTHWTFAASTKAKMATTSPEGATSAPVADSAVASLTHLCLEAVARHIFQFYNSRLLDRCLGDSTCQSLLHAFDVSIVERLRDDGKLTAVILSHLPTKPSKSSLGLERRFGELLFLEKHALNARDIVRNYTFPLHDCVYMSRLSTIDFVTPRYGRIALDWRPRKLYTAVLCPHLQTFPKAQNLYAIDLLQRFDTIERLCLVSCCLGTAGVIVLASAIDVRAPCSSDALTHFVSQHVKALRVLDLSNDMWAAHKSAYSNRIGDAGAMALASALRTNASVIKDKRETGGHGADPRVRRFNEVGTIWRNTVIGFTFGSSLRDLDLEWCHLPPGMGTHLSQVRRHRQDDNLS</sequence>
<dbReference type="VEuPathDB" id="FungiDB:H257_01310"/>
<dbReference type="GO" id="GO:0016020">
    <property type="term" value="C:membrane"/>
    <property type="evidence" value="ECO:0007669"/>
    <property type="project" value="TreeGrafter"/>
</dbReference>
<name>A0A3R7BXD4_APHAT</name>
<dbReference type="EMBL" id="QUTF01016666">
    <property type="protein sequence ID" value="RHZ06179.1"/>
    <property type="molecule type" value="Genomic_DNA"/>
</dbReference>
<dbReference type="Pfam" id="PF01237">
    <property type="entry name" value="Oxysterol_BP"/>
    <property type="match status" value="1"/>
</dbReference>
<dbReference type="Gene3D" id="2.40.160.120">
    <property type="match status" value="1"/>
</dbReference>
<organism evidence="1 2">
    <name type="scientific">Aphanomyces astaci</name>
    <name type="common">Crayfish plague agent</name>
    <dbReference type="NCBI Taxonomy" id="112090"/>
    <lineage>
        <taxon>Eukaryota</taxon>
        <taxon>Sar</taxon>
        <taxon>Stramenopiles</taxon>
        <taxon>Oomycota</taxon>
        <taxon>Saprolegniomycetes</taxon>
        <taxon>Saprolegniales</taxon>
        <taxon>Verrucalvaceae</taxon>
        <taxon>Aphanomyces</taxon>
    </lineage>
</organism>
<protein>
    <submittedName>
        <fullName evidence="1">Uncharacterized protein</fullName>
    </submittedName>
</protein>
<dbReference type="InterPro" id="IPR032675">
    <property type="entry name" value="LRR_dom_sf"/>
</dbReference>
<dbReference type="InterPro" id="IPR000648">
    <property type="entry name" value="Oxysterol-bd"/>
</dbReference>
<dbReference type="SUPFAM" id="SSF52047">
    <property type="entry name" value="RNI-like"/>
    <property type="match status" value="1"/>
</dbReference>
<dbReference type="SMART" id="SM00368">
    <property type="entry name" value="LRR_RI"/>
    <property type="match status" value="2"/>
</dbReference>
<dbReference type="InterPro" id="IPR037239">
    <property type="entry name" value="OSBP_sf"/>
</dbReference>
<accession>A0A3R7BXD4</accession>